<accession>A0AAN9EST3</accession>
<proteinExistence type="predicted"/>
<dbReference type="EMBL" id="JAYWIO010000005">
    <property type="protein sequence ID" value="KAK7261856.1"/>
    <property type="molecule type" value="Genomic_DNA"/>
</dbReference>
<evidence type="ECO:0000313" key="2">
    <source>
        <dbReference type="Proteomes" id="UP001372338"/>
    </source>
</evidence>
<dbReference type="Proteomes" id="UP001372338">
    <property type="component" value="Unassembled WGS sequence"/>
</dbReference>
<dbReference type="AlphaFoldDB" id="A0AAN9EST3"/>
<comment type="caution">
    <text evidence="1">The sequence shown here is derived from an EMBL/GenBank/DDBJ whole genome shotgun (WGS) entry which is preliminary data.</text>
</comment>
<reference evidence="1 2" key="1">
    <citation type="submission" date="2024-01" db="EMBL/GenBank/DDBJ databases">
        <title>The genomes of 5 underutilized Papilionoideae crops provide insights into root nodulation and disease resistanc.</title>
        <authorList>
            <person name="Yuan L."/>
        </authorList>
    </citation>
    <scope>NUCLEOTIDE SEQUENCE [LARGE SCALE GENOMIC DNA]</scope>
    <source>
        <strain evidence="1">ZHUSHIDOU_FW_LH</strain>
        <tissue evidence="1">Leaf</tissue>
    </source>
</reference>
<sequence length="69" mass="8116">MYAPFIARPSFFSSSSLIDQIRWAIIRAIKLKQRSEKNQSALFLIPLSSPITAAMRSEKKHHRLFFCFW</sequence>
<organism evidence="1 2">
    <name type="scientific">Crotalaria pallida</name>
    <name type="common">Smooth rattlebox</name>
    <name type="synonym">Crotalaria striata</name>
    <dbReference type="NCBI Taxonomy" id="3830"/>
    <lineage>
        <taxon>Eukaryota</taxon>
        <taxon>Viridiplantae</taxon>
        <taxon>Streptophyta</taxon>
        <taxon>Embryophyta</taxon>
        <taxon>Tracheophyta</taxon>
        <taxon>Spermatophyta</taxon>
        <taxon>Magnoliopsida</taxon>
        <taxon>eudicotyledons</taxon>
        <taxon>Gunneridae</taxon>
        <taxon>Pentapetalae</taxon>
        <taxon>rosids</taxon>
        <taxon>fabids</taxon>
        <taxon>Fabales</taxon>
        <taxon>Fabaceae</taxon>
        <taxon>Papilionoideae</taxon>
        <taxon>50 kb inversion clade</taxon>
        <taxon>genistoids sensu lato</taxon>
        <taxon>core genistoids</taxon>
        <taxon>Crotalarieae</taxon>
        <taxon>Crotalaria</taxon>
    </lineage>
</organism>
<evidence type="ECO:0000313" key="1">
    <source>
        <dbReference type="EMBL" id="KAK7261856.1"/>
    </source>
</evidence>
<gene>
    <name evidence="1" type="ORF">RIF29_28179</name>
</gene>
<name>A0AAN9EST3_CROPI</name>
<protein>
    <submittedName>
        <fullName evidence="1">Uncharacterized protein</fullName>
    </submittedName>
</protein>
<keyword evidence="2" id="KW-1185">Reference proteome</keyword>